<name>A0A1S5Y300_9VIRU</name>
<sequence length="131" mass="15238">MENEPLYLIDGIQKVKLNIRRTPTAYYNIYETEMFLTVRWRFSDAEKVEALFARVMLEPERLYFLKINDGDVYEVQIVSFDLEAPVTAEITFKVRLFLKKDSGKLFHYDGSTATIEYPDSTTAPPITVRLG</sequence>
<dbReference type="EMBL" id="KY229235">
    <property type="protein sequence ID" value="AQQ75497.1"/>
    <property type="molecule type" value="Genomic_DNA"/>
</dbReference>
<reference evidence="1" key="1">
    <citation type="journal article" date="2017" name="MBio">
        <title>Viruses in the Oceanic Basement.</title>
        <authorList>
            <person name="Nigro O.D."/>
            <person name="Jungbluth S.P."/>
            <person name="Steward G.F."/>
            <person name="Rappe M.S."/>
        </authorList>
    </citation>
    <scope>NUCLEOTIDE SEQUENCE</scope>
    <source>
        <strain evidence="1">JdFR1000234</strain>
    </source>
</reference>
<evidence type="ECO:0000313" key="1">
    <source>
        <dbReference type="EMBL" id="AQQ75497.1"/>
    </source>
</evidence>
<protein>
    <submittedName>
        <fullName evidence="1">Uncharacterized protein</fullName>
    </submittedName>
</protein>
<organism evidence="1">
    <name type="scientific">uncultured archaeal virus</name>
    <dbReference type="NCBI Taxonomy" id="1960247"/>
    <lineage>
        <taxon>Viruses</taxon>
        <taxon>environmental samples</taxon>
    </lineage>
</organism>
<proteinExistence type="predicted"/>
<accession>A0A1S5Y300</accession>
<gene>
    <name evidence="1" type="ORF">JDFR1000234_22</name>
</gene>